<gene>
    <name evidence="1" type="ORF">MTR67_030300</name>
</gene>
<evidence type="ECO:0008006" key="3">
    <source>
        <dbReference type="Google" id="ProtNLM"/>
    </source>
</evidence>
<dbReference type="InterPro" id="IPR050796">
    <property type="entry name" value="SCF_F-box_component"/>
</dbReference>
<accession>A0AAF0RCH0</accession>
<proteinExistence type="predicted"/>
<dbReference type="EMBL" id="CP133618">
    <property type="protein sequence ID" value="WMV36915.1"/>
    <property type="molecule type" value="Genomic_DNA"/>
</dbReference>
<dbReference type="PANTHER" id="PTHR31672:SF13">
    <property type="entry name" value="F-BOX PROTEIN CPR30-LIKE"/>
    <property type="match status" value="1"/>
</dbReference>
<dbReference type="Proteomes" id="UP001234989">
    <property type="component" value="Chromosome 7"/>
</dbReference>
<evidence type="ECO:0000313" key="1">
    <source>
        <dbReference type="EMBL" id="WMV36915.1"/>
    </source>
</evidence>
<keyword evidence="2" id="KW-1185">Reference proteome</keyword>
<evidence type="ECO:0000313" key="2">
    <source>
        <dbReference type="Proteomes" id="UP001234989"/>
    </source>
</evidence>
<organism evidence="1 2">
    <name type="scientific">Solanum verrucosum</name>
    <dbReference type="NCBI Taxonomy" id="315347"/>
    <lineage>
        <taxon>Eukaryota</taxon>
        <taxon>Viridiplantae</taxon>
        <taxon>Streptophyta</taxon>
        <taxon>Embryophyta</taxon>
        <taxon>Tracheophyta</taxon>
        <taxon>Spermatophyta</taxon>
        <taxon>Magnoliopsida</taxon>
        <taxon>eudicotyledons</taxon>
        <taxon>Gunneridae</taxon>
        <taxon>Pentapetalae</taxon>
        <taxon>asterids</taxon>
        <taxon>lamiids</taxon>
        <taxon>Solanales</taxon>
        <taxon>Solanaceae</taxon>
        <taxon>Solanoideae</taxon>
        <taxon>Solaneae</taxon>
        <taxon>Solanum</taxon>
    </lineage>
</organism>
<feature type="non-terminal residue" evidence="1">
    <location>
        <position position="1"/>
    </location>
</feature>
<dbReference type="AlphaFoldDB" id="A0AAF0RCH0"/>
<sequence>GYVNMLPSKWELTCFVGTQGFYVCNPSTQELVKLPNPSFCDVKDGCAFGYIKERNDSKCPYYLRLWGVLIENSYYWVGYKDKYDNTKIGDIISFNLGKEEFSIVVLPEGRSYPAGVCFLVELKGLLYLIDSPEDESSMYIWVLKDSKNYVCAKEYNIDLRMFYLGLDFITPLDYREEKILMDAKFGSLEWYDVEKKCFKRIDNLTSGQWKWSVLYTDGLFSLGSRYLGTDNVFRCCLRFASPAVVLHPLLREPNNHRCRCHDCDRDLGMADEDDWIASQRNAMITQLRGQDEYDFHGLSVFLIPERKKKKMKRKTLKSSKSRAASPSSIAERTTLSNDVIMEIFSRLPQSHCAY</sequence>
<reference evidence="1" key="1">
    <citation type="submission" date="2023-08" db="EMBL/GenBank/DDBJ databases">
        <title>A de novo genome assembly of Solanum verrucosum Schlechtendal, a Mexican diploid species geographically isolated from the other diploid A-genome species in potato relatives.</title>
        <authorList>
            <person name="Hosaka K."/>
        </authorList>
    </citation>
    <scope>NUCLEOTIDE SEQUENCE</scope>
    <source>
        <tissue evidence="1">Young leaves</tissue>
    </source>
</reference>
<name>A0AAF0RCH0_SOLVR</name>
<dbReference type="PANTHER" id="PTHR31672">
    <property type="entry name" value="BNACNNG10540D PROTEIN"/>
    <property type="match status" value="1"/>
</dbReference>
<protein>
    <recommendedName>
        <fullName evidence="3">F-box protein</fullName>
    </recommendedName>
</protein>